<proteinExistence type="predicted"/>
<sequence>MSDLTGTVVDRVAFEVERGKIREFARATFAEDPVHTDQSLSLGAGFPDVLATGTHVVASGHQRDQRGFVEKLGLELSRVVVGSVSWHYRRPLACGDALRATRRVVDDRTRESRGGGSLRLVTLETEFLDQAGEVAVTQREVLIERGRA</sequence>
<organism evidence="2 3">
    <name type="scientific">Streptomyces albus (strain ATCC 21838 / DSM 41398 / FERM P-419 / JCM 4703 / NBRC 107858)</name>
    <dbReference type="NCBI Taxonomy" id="1081613"/>
    <lineage>
        <taxon>Bacteria</taxon>
        <taxon>Bacillati</taxon>
        <taxon>Actinomycetota</taxon>
        <taxon>Actinomycetes</taxon>
        <taxon>Kitasatosporales</taxon>
        <taxon>Streptomycetaceae</taxon>
        <taxon>Streptomyces</taxon>
    </lineage>
</organism>
<dbReference type="InterPro" id="IPR029069">
    <property type="entry name" value="HotDog_dom_sf"/>
</dbReference>
<evidence type="ECO:0000259" key="1">
    <source>
        <dbReference type="Pfam" id="PF13452"/>
    </source>
</evidence>
<protein>
    <submittedName>
        <fullName evidence="2">MaoC domain-containing protein dehydratase</fullName>
    </submittedName>
</protein>
<evidence type="ECO:0000313" key="2">
    <source>
        <dbReference type="EMBL" id="AJE87308.1"/>
    </source>
</evidence>
<dbReference type="CDD" id="cd03441">
    <property type="entry name" value="R_hydratase_like"/>
    <property type="match status" value="1"/>
</dbReference>
<dbReference type="InterPro" id="IPR039569">
    <property type="entry name" value="FAS1-like_DH_region"/>
</dbReference>
<gene>
    <name evidence="2" type="ORF">SLNWT_6932</name>
</gene>
<evidence type="ECO:0000313" key="3">
    <source>
        <dbReference type="Proteomes" id="UP000031523"/>
    </source>
</evidence>
<keyword evidence="3" id="KW-1185">Reference proteome</keyword>
<dbReference type="Proteomes" id="UP000031523">
    <property type="component" value="Chromosome"/>
</dbReference>
<dbReference type="Pfam" id="PF13452">
    <property type="entry name" value="FAS1_DH_region"/>
    <property type="match status" value="1"/>
</dbReference>
<dbReference type="AlphaFoldDB" id="A0A0B5EWX9"/>
<name>A0A0B5EWX9_STRA4</name>
<dbReference type="KEGG" id="sals:SLNWT_6932"/>
<reference evidence="2 3" key="1">
    <citation type="submission" date="2015-01" db="EMBL/GenBank/DDBJ databases">
        <title>Enhanced salinomycin production by adjusting the supply of polyketide extender units in Streptomyce albus DSM 41398.</title>
        <authorList>
            <person name="Lu C."/>
        </authorList>
    </citation>
    <scope>NUCLEOTIDE SEQUENCE [LARGE SCALE GENOMIC DNA]</scope>
    <source>
        <strain evidence="3">ATCC 21838 / DSM 41398 / FERM P-419 / JCM 4703 / NBRC 107858</strain>
    </source>
</reference>
<accession>A0A0B5EWX9</accession>
<dbReference type="SUPFAM" id="SSF54637">
    <property type="entry name" value="Thioesterase/thiol ester dehydrase-isomerase"/>
    <property type="match status" value="1"/>
</dbReference>
<dbReference type="Gene3D" id="3.10.129.10">
    <property type="entry name" value="Hotdog Thioesterase"/>
    <property type="match status" value="1"/>
</dbReference>
<dbReference type="EMBL" id="CP010519">
    <property type="protein sequence ID" value="AJE87308.1"/>
    <property type="molecule type" value="Genomic_DNA"/>
</dbReference>
<feature type="domain" description="FAS1-like dehydratase" evidence="1">
    <location>
        <begin position="5"/>
        <end position="137"/>
    </location>
</feature>